<dbReference type="AlphaFoldDB" id="A0A1R4I6E5"/>
<evidence type="ECO:0000313" key="3">
    <source>
        <dbReference type="Proteomes" id="UP000188342"/>
    </source>
</evidence>
<evidence type="ECO:0000313" key="2">
    <source>
        <dbReference type="EMBL" id="SJN15407.1"/>
    </source>
</evidence>
<sequence length="55" mass="5680">MRAFGVEDVTGGFGHCKAPAKAVLPARRLGPGGRSAASGWTANAGRGRRVRLPHP</sequence>
<dbReference type="STRING" id="1255658.FM114_00080"/>
<evidence type="ECO:0000256" key="1">
    <source>
        <dbReference type="SAM" id="MobiDB-lite"/>
    </source>
</evidence>
<gene>
    <name evidence="2" type="ORF">FM114_00080</name>
</gene>
<name>A0A1R4I6E5_9ACTN</name>
<feature type="region of interest" description="Disordered" evidence="1">
    <location>
        <begin position="27"/>
        <end position="55"/>
    </location>
</feature>
<dbReference type="Proteomes" id="UP000188342">
    <property type="component" value="Unassembled WGS sequence"/>
</dbReference>
<protein>
    <submittedName>
        <fullName evidence="2">Uncharacterized protein</fullName>
    </submittedName>
</protein>
<dbReference type="EMBL" id="FUKQ01000001">
    <property type="protein sequence ID" value="SJN15407.1"/>
    <property type="molecule type" value="Genomic_DNA"/>
</dbReference>
<proteinExistence type="predicted"/>
<feature type="compositionally biased region" description="Basic residues" evidence="1">
    <location>
        <begin position="46"/>
        <end position="55"/>
    </location>
</feature>
<reference evidence="2 3" key="1">
    <citation type="submission" date="2017-02" db="EMBL/GenBank/DDBJ databases">
        <authorList>
            <person name="Peterson S.W."/>
        </authorList>
    </citation>
    <scope>NUCLEOTIDE SEQUENCE [LARGE SCALE GENOMIC DNA]</scope>
    <source>
        <strain evidence="2 3">LSP_Lj1</strain>
    </source>
</reference>
<keyword evidence="3" id="KW-1185">Reference proteome</keyword>
<accession>A0A1R4I6E5</accession>
<organism evidence="2 3">
    <name type="scientific">Luteococcus japonicus LSP_Lj1</name>
    <dbReference type="NCBI Taxonomy" id="1255658"/>
    <lineage>
        <taxon>Bacteria</taxon>
        <taxon>Bacillati</taxon>
        <taxon>Actinomycetota</taxon>
        <taxon>Actinomycetes</taxon>
        <taxon>Propionibacteriales</taxon>
        <taxon>Propionibacteriaceae</taxon>
        <taxon>Luteococcus</taxon>
    </lineage>
</organism>